<dbReference type="Pfam" id="PF00648">
    <property type="entry name" value="Peptidase_C2"/>
    <property type="match status" value="1"/>
</dbReference>
<feature type="active site" evidence="6 8">
    <location>
        <position position="556"/>
    </location>
</feature>
<proteinExistence type="inferred from homology"/>
<evidence type="ECO:0000256" key="1">
    <source>
        <dbReference type="ARBA" id="ARBA00007623"/>
    </source>
</evidence>
<dbReference type="SMART" id="SM00326">
    <property type="entry name" value="SH3"/>
    <property type="match status" value="1"/>
</dbReference>
<dbReference type="SUPFAM" id="SSF47473">
    <property type="entry name" value="EF-hand"/>
    <property type="match status" value="1"/>
</dbReference>
<dbReference type="GO" id="GO:0005509">
    <property type="term" value="F:calcium ion binding"/>
    <property type="evidence" value="ECO:0007669"/>
    <property type="project" value="InterPro"/>
</dbReference>
<dbReference type="SMART" id="SM00230">
    <property type="entry name" value="CysPc"/>
    <property type="match status" value="1"/>
</dbReference>
<feature type="compositionally biased region" description="Acidic residues" evidence="10">
    <location>
        <begin position="89"/>
        <end position="99"/>
    </location>
</feature>
<dbReference type="Gene3D" id="1.10.238.10">
    <property type="entry name" value="EF-hand"/>
    <property type="match status" value="1"/>
</dbReference>
<sequence length="822" mass="91684">MEQVIETFNAFNKSGDGLITYVELQVLLQTVDPEMTEDNFKLMMKETGAEGKDQMKFVDFLSWLSGDKGAPAVIKAEAGAADTGKGMGEEDDDEDRELDDDDDVAKLIAELDLEKVDLNLDKKINRKEWITIMKELNMDVAEANELFDDIGEECAHLGNPEEGYPLREFLEELKLEIEDLEGLKAIEKAAKIAQTKLDQEEETPPVDNPKVLDPAVDKLVRELDKHQRPATDAWAIFEEGKVPLSKVQAAALNTFGTKKEELVEKVKAFMRTPPLVSSVAGQNACRELCTAEVNRIVEKCKADGTKFTDPEWDMTTAPKPVLWVDKEKPGYDNTVAEPAGYKRLTEIVTDPVLFKGGIKPGDIIQGQIGTCFLLGALGAIVSNNRESIRKFFIKYDVETGVYGVRFCLDGEWTYVIVDDWMPVNSSGNLLYAHSKDPQEVWCPILEKAYCKLHTCYEMCDGGFAAEAVFNFYGGVSGNLAITEAHQKDPLSYFKSLLQARSRGYLLCCFFAPKQEAKKGSGKCGEATFQSGLVGGHCYSVLKVVEALGNYLVVCRNPWGVGEWQGKWSDKNQYGEWTDEMKAAVGYQGGANDGKFYMDINDFIENVGLVNYARPFGPQWKKTTQYKTFQKGPMVATAKWTYTARAADEITVEKGSTVEVKALSAGWWYGNKPGDDKKGYFPGNYVRLNDRPIARFDLVGDRDADVALMSVVVILMQPDATRLRKFYQRKEDGMNYKDTSYSNIQLCIVNPEGKVHLIKRARKREVWGEMKIPGGAGWRIYAYSVDGTGNRFVLRTYVKDGTATLTEVPGADLSEVQAAIAKQ</sequence>
<evidence type="ECO:0000256" key="10">
    <source>
        <dbReference type="SAM" id="MobiDB-lite"/>
    </source>
</evidence>
<dbReference type="GO" id="GO:0006508">
    <property type="term" value="P:proteolysis"/>
    <property type="evidence" value="ECO:0007669"/>
    <property type="project" value="UniProtKB-KW"/>
</dbReference>
<dbReference type="InterPro" id="IPR022684">
    <property type="entry name" value="Calpain_cysteine_protease"/>
</dbReference>
<dbReference type="EMBL" id="HBEG01031069">
    <property type="protein sequence ID" value="CAD8368655.1"/>
    <property type="molecule type" value="Transcribed_RNA"/>
</dbReference>
<evidence type="ECO:0000256" key="4">
    <source>
        <dbReference type="ARBA" id="ARBA00022801"/>
    </source>
</evidence>
<dbReference type="InterPro" id="IPR001452">
    <property type="entry name" value="SH3_domain"/>
</dbReference>
<feature type="active site" evidence="6 8">
    <location>
        <position position="371"/>
    </location>
</feature>
<dbReference type="InterPro" id="IPR001300">
    <property type="entry name" value="Peptidase_C2_calpain_cat"/>
</dbReference>
<feature type="coiled-coil region" evidence="9">
    <location>
        <begin position="133"/>
        <end position="203"/>
    </location>
</feature>
<dbReference type="InterPro" id="IPR002048">
    <property type="entry name" value="EF_hand_dom"/>
</dbReference>
<feature type="domain" description="SH3" evidence="11">
    <location>
        <begin position="630"/>
        <end position="690"/>
    </location>
</feature>
<evidence type="ECO:0008006" key="15">
    <source>
        <dbReference type="Google" id="ProtNLM"/>
    </source>
</evidence>
<dbReference type="Gene3D" id="2.30.30.40">
    <property type="entry name" value="SH3 Domains"/>
    <property type="match status" value="1"/>
</dbReference>
<feature type="active site" evidence="6 8">
    <location>
        <position position="536"/>
    </location>
</feature>
<keyword evidence="5 8" id="KW-0788">Thiol protease</keyword>
<feature type="domain" description="EF-hand" evidence="13">
    <location>
        <begin position="1"/>
        <end position="34"/>
    </location>
</feature>
<keyword evidence="9" id="KW-0175">Coiled coil</keyword>
<keyword evidence="2 7" id="KW-0728">SH3 domain</keyword>
<dbReference type="PANTHER" id="PTHR10183:SF379">
    <property type="entry name" value="CALPAIN-5"/>
    <property type="match status" value="1"/>
</dbReference>
<comment type="similarity">
    <text evidence="1">Belongs to the peptidase C2 family.</text>
</comment>
<gene>
    <name evidence="14" type="ORF">PBAH0796_LOCUS18981</name>
</gene>
<dbReference type="InterPro" id="IPR036028">
    <property type="entry name" value="SH3-like_dom_sf"/>
</dbReference>
<evidence type="ECO:0000256" key="9">
    <source>
        <dbReference type="SAM" id="Coils"/>
    </source>
</evidence>
<evidence type="ECO:0000256" key="5">
    <source>
        <dbReference type="ARBA" id="ARBA00022807"/>
    </source>
</evidence>
<evidence type="ECO:0000259" key="13">
    <source>
        <dbReference type="PROSITE" id="PS50222"/>
    </source>
</evidence>
<dbReference type="InterPro" id="IPR011992">
    <property type="entry name" value="EF-hand-dom_pair"/>
</dbReference>
<evidence type="ECO:0000256" key="8">
    <source>
        <dbReference type="PROSITE-ProRule" id="PRU00239"/>
    </source>
</evidence>
<evidence type="ECO:0000256" key="7">
    <source>
        <dbReference type="PROSITE-ProRule" id="PRU00192"/>
    </source>
</evidence>
<dbReference type="PROSITE" id="PS50222">
    <property type="entry name" value="EF_HAND_2"/>
    <property type="match status" value="1"/>
</dbReference>
<dbReference type="CDD" id="cd00044">
    <property type="entry name" value="CysPc"/>
    <property type="match status" value="1"/>
</dbReference>
<reference evidence="14" key="1">
    <citation type="submission" date="2021-01" db="EMBL/GenBank/DDBJ databases">
        <authorList>
            <person name="Corre E."/>
            <person name="Pelletier E."/>
            <person name="Niang G."/>
            <person name="Scheremetjew M."/>
            <person name="Finn R."/>
            <person name="Kale V."/>
            <person name="Holt S."/>
            <person name="Cochrane G."/>
            <person name="Meng A."/>
            <person name="Brown T."/>
            <person name="Cohen L."/>
        </authorList>
    </citation>
    <scope>NUCLEOTIDE SEQUENCE</scope>
    <source>
        <strain evidence="14">Pbaha01</strain>
    </source>
</reference>
<organism evidence="14">
    <name type="scientific">Pyrodinium bahamense</name>
    <dbReference type="NCBI Taxonomy" id="73915"/>
    <lineage>
        <taxon>Eukaryota</taxon>
        <taxon>Sar</taxon>
        <taxon>Alveolata</taxon>
        <taxon>Dinophyceae</taxon>
        <taxon>Gonyaulacales</taxon>
        <taxon>Pyrocystaceae</taxon>
        <taxon>Pyrodinium</taxon>
    </lineage>
</organism>
<feature type="region of interest" description="Disordered" evidence="10">
    <location>
        <begin position="77"/>
        <end position="99"/>
    </location>
</feature>
<name>A0A7S0ANK7_9DINO</name>
<protein>
    <recommendedName>
        <fullName evidence="15">Calpain catalytic domain-containing protein</fullName>
    </recommendedName>
</protein>
<dbReference type="AlphaFoldDB" id="A0A7S0ANK7"/>
<evidence type="ECO:0000256" key="3">
    <source>
        <dbReference type="ARBA" id="ARBA00022670"/>
    </source>
</evidence>
<evidence type="ECO:0000256" key="2">
    <source>
        <dbReference type="ARBA" id="ARBA00022443"/>
    </source>
</evidence>
<dbReference type="SUPFAM" id="SSF50044">
    <property type="entry name" value="SH3-domain"/>
    <property type="match status" value="1"/>
</dbReference>
<keyword evidence="3 8" id="KW-0645">Protease</keyword>
<dbReference type="PRINTS" id="PR00704">
    <property type="entry name" value="CALPAIN"/>
</dbReference>
<dbReference type="Gene3D" id="3.90.70.10">
    <property type="entry name" value="Cysteine proteinases"/>
    <property type="match status" value="1"/>
</dbReference>
<dbReference type="PANTHER" id="PTHR10183">
    <property type="entry name" value="CALPAIN"/>
    <property type="match status" value="1"/>
</dbReference>
<evidence type="ECO:0000259" key="11">
    <source>
        <dbReference type="PROSITE" id="PS50002"/>
    </source>
</evidence>
<dbReference type="SUPFAM" id="SSF54001">
    <property type="entry name" value="Cysteine proteinases"/>
    <property type="match status" value="1"/>
</dbReference>
<evidence type="ECO:0000313" key="14">
    <source>
        <dbReference type="EMBL" id="CAD8368655.1"/>
    </source>
</evidence>
<accession>A0A7S0ANK7</accession>
<keyword evidence="4 8" id="KW-0378">Hydrolase</keyword>
<dbReference type="InterPro" id="IPR038765">
    <property type="entry name" value="Papain-like_cys_pep_sf"/>
</dbReference>
<evidence type="ECO:0000256" key="6">
    <source>
        <dbReference type="PIRSR" id="PIRSR622684-1"/>
    </source>
</evidence>
<dbReference type="GO" id="GO:0004198">
    <property type="term" value="F:calcium-dependent cysteine-type endopeptidase activity"/>
    <property type="evidence" value="ECO:0007669"/>
    <property type="project" value="InterPro"/>
</dbReference>
<feature type="domain" description="Calpain catalytic" evidence="12">
    <location>
        <begin position="317"/>
        <end position="615"/>
    </location>
</feature>
<evidence type="ECO:0000259" key="12">
    <source>
        <dbReference type="PROSITE" id="PS50203"/>
    </source>
</evidence>
<dbReference type="PROSITE" id="PS50002">
    <property type="entry name" value="SH3"/>
    <property type="match status" value="1"/>
</dbReference>
<dbReference type="PROSITE" id="PS50203">
    <property type="entry name" value="CALPAIN_CAT"/>
    <property type="match status" value="1"/>
</dbReference>
<dbReference type="Pfam" id="PF00018">
    <property type="entry name" value="SH3_1"/>
    <property type="match status" value="1"/>
</dbReference>